<proteinExistence type="predicted"/>
<accession>A0A3T1NR33</accession>
<comment type="caution">
    <text evidence="1">The sequence shown here is derived from an EMBL/GenBank/DDBJ whole genome shotgun (WGS) entry which is preliminary data.</text>
</comment>
<organism evidence="1 2">
    <name type="scientific">Listeria monocytogenes</name>
    <dbReference type="NCBI Taxonomy" id="1639"/>
    <lineage>
        <taxon>Bacteria</taxon>
        <taxon>Bacillati</taxon>
        <taxon>Bacillota</taxon>
        <taxon>Bacilli</taxon>
        <taxon>Bacillales</taxon>
        <taxon>Listeriaceae</taxon>
        <taxon>Listeria</taxon>
    </lineage>
</organism>
<dbReference type="EMBL" id="AABDGJ010000013">
    <property type="protein sequence ID" value="EAG6991726.1"/>
    <property type="molecule type" value="Genomic_DNA"/>
</dbReference>
<dbReference type="KEGG" id="lmom:IJ09_13250"/>
<protein>
    <submittedName>
        <fullName evidence="1">Uncharacterized protein</fullName>
    </submittedName>
</protein>
<dbReference type="RefSeq" id="WP_012951968.1">
    <property type="nucleotide sequence ID" value="NZ_CP009258.1"/>
</dbReference>
<evidence type="ECO:0000313" key="1">
    <source>
        <dbReference type="EMBL" id="EAG6991726.1"/>
    </source>
</evidence>
<sequence>MSKYRHLLKKWWLWVIFLLVIIGIVSLFWYTQVYTSEWGKGLSKEEKAVFEYAKETSNKSFDISSIDNKELDKLYSLIMDSGTYNKTIISDQKNLKKYSNKAYDLASKLTYVQKDFDLYKKELNKKRNLNSKAKEIMPYGLNNI</sequence>
<name>A0A3T1NR33_LISMN</name>
<dbReference type="AlphaFoldDB" id="A0A3T1NR33"/>
<gene>
    <name evidence="1" type="ORF">AB917_14105</name>
</gene>
<dbReference type="Proteomes" id="UP000548278">
    <property type="component" value="Unassembled WGS sequence"/>
</dbReference>
<reference evidence="1 2" key="1">
    <citation type="submission" date="2019-04" db="EMBL/GenBank/DDBJ databases">
        <authorList>
            <consortium name="GenomeTrakr network: Whole genome sequencing for foodborne pathogen traceback"/>
        </authorList>
    </citation>
    <scope>NUCLEOTIDE SEQUENCE [LARGE SCALE GENOMIC DNA]</scope>
    <source>
        <strain evidence="1 2">CFSAN004300</strain>
    </source>
</reference>
<evidence type="ECO:0000313" key="2">
    <source>
        <dbReference type="Proteomes" id="UP000548278"/>
    </source>
</evidence>